<dbReference type="EMBL" id="JBHRXZ010000018">
    <property type="protein sequence ID" value="MFC3607916.1"/>
    <property type="molecule type" value="Genomic_DNA"/>
</dbReference>
<keyword evidence="5" id="KW-1185">Reference proteome</keyword>
<evidence type="ECO:0000256" key="2">
    <source>
        <dbReference type="ARBA" id="ARBA00022679"/>
    </source>
</evidence>
<evidence type="ECO:0000313" key="4">
    <source>
        <dbReference type="EMBL" id="MFC3607916.1"/>
    </source>
</evidence>
<dbReference type="RefSeq" id="WP_386363946.1">
    <property type="nucleotide sequence ID" value="NZ_JBHRXZ010000018.1"/>
</dbReference>
<dbReference type="Pfam" id="PF00128">
    <property type="entry name" value="Alpha-amylase"/>
    <property type="match status" value="1"/>
</dbReference>
<dbReference type="SMART" id="SM00642">
    <property type="entry name" value="Aamy"/>
    <property type="match status" value="1"/>
</dbReference>
<dbReference type="CDD" id="cd11356">
    <property type="entry name" value="AmyAc_Sucrose_phosphorylase-like_1"/>
    <property type="match status" value="1"/>
</dbReference>
<dbReference type="PIRSF" id="PIRSF003059">
    <property type="entry name" value="Sucrose_phosphorylase"/>
    <property type="match status" value="1"/>
</dbReference>
<dbReference type="Proteomes" id="UP001595630">
    <property type="component" value="Unassembled WGS sequence"/>
</dbReference>
<keyword evidence="2 4" id="KW-0808">Transferase</keyword>
<gene>
    <name evidence="4" type="ORF">ACFOMF_09025</name>
</gene>
<keyword evidence="1 4" id="KW-0328">Glycosyltransferase</keyword>
<dbReference type="InterPro" id="IPR033746">
    <property type="entry name" value="GGa_phosphorylase"/>
</dbReference>
<accession>A0ABV7T6J6</accession>
<organism evidence="4 5">
    <name type="scientific">Stutzerimonas tarimensis</name>
    <dbReference type="NCBI Taxonomy" id="1507735"/>
    <lineage>
        <taxon>Bacteria</taxon>
        <taxon>Pseudomonadati</taxon>
        <taxon>Pseudomonadota</taxon>
        <taxon>Gammaproteobacteria</taxon>
        <taxon>Pseudomonadales</taxon>
        <taxon>Pseudomonadaceae</taxon>
        <taxon>Stutzerimonas</taxon>
    </lineage>
</organism>
<feature type="domain" description="Glycosyl hydrolase family 13 catalytic" evidence="3">
    <location>
        <begin position="73"/>
        <end position="485"/>
    </location>
</feature>
<proteinExistence type="predicted"/>
<dbReference type="PANTHER" id="PTHR38784">
    <property type="entry name" value="SUCROSE PHOSPHORYLASE"/>
    <property type="match status" value="1"/>
</dbReference>
<evidence type="ECO:0000259" key="3">
    <source>
        <dbReference type="SMART" id="SM00642"/>
    </source>
</evidence>
<dbReference type="PANTHER" id="PTHR38784:SF1">
    <property type="entry name" value="SUCROSE PHOSPHORYLASE"/>
    <property type="match status" value="1"/>
</dbReference>
<evidence type="ECO:0000256" key="1">
    <source>
        <dbReference type="ARBA" id="ARBA00022676"/>
    </source>
</evidence>
<comment type="caution">
    <text evidence="4">The sequence shown here is derived from an EMBL/GenBank/DDBJ whole genome shotgun (WGS) entry which is preliminary data.</text>
</comment>
<evidence type="ECO:0000313" key="5">
    <source>
        <dbReference type="Proteomes" id="UP001595630"/>
    </source>
</evidence>
<protein>
    <submittedName>
        <fullName evidence="4">Sugar phosphorylase</fullName>
        <ecNumber evidence="4">2.4.1.-</ecNumber>
    </submittedName>
</protein>
<dbReference type="Gene3D" id="3.20.20.80">
    <property type="entry name" value="Glycosidases"/>
    <property type="match status" value="1"/>
</dbReference>
<dbReference type="Gene3D" id="3.90.400.10">
    <property type="entry name" value="Oligo-1,6-glucosidase, Domain 2"/>
    <property type="match status" value="1"/>
</dbReference>
<dbReference type="GO" id="GO:0016757">
    <property type="term" value="F:glycosyltransferase activity"/>
    <property type="evidence" value="ECO:0007669"/>
    <property type="project" value="UniProtKB-KW"/>
</dbReference>
<dbReference type="InterPro" id="IPR016377">
    <property type="entry name" value="Sucrose_GGa_phosphorylase-rel"/>
</dbReference>
<dbReference type="EC" id="2.4.1.-" evidence="4"/>
<dbReference type="InterPro" id="IPR017853">
    <property type="entry name" value="GH"/>
</dbReference>
<dbReference type="InterPro" id="IPR013780">
    <property type="entry name" value="Glyco_hydro_b"/>
</dbReference>
<name>A0ABV7T6J6_9GAMM</name>
<dbReference type="SUPFAM" id="SSF51445">
    <property type="entry name" value="(Trans)glycosidases"/>
    <property type="match status" value="1"/>
</dbReference>
<dbReference type="InterPro" id="IPR045857">
    <property type="entry name" value="O16G_dom_2"/>
</dbReference>
<dbReference type="InterPro" id="IPR006047">
    <property type="entry name" value="GH13_cat_dom"/>
</dbReference>
<sequence>MALSRLEQRIGAHLQVLYPDLDPGELTQACLQAISSPPDAPTPVPHSNLWSQCDCVMITYGDSLRREGEAPLHTLHQFLNRHLADCISTVHILPFFPYSSDDGFSVMDYSSVSPKVGEWEDVSALAEDFTVMGDLVINHCSSRSRWFENFKAGVEPGASFFVQVPGDTDLSAVVRPRTSSLLREVETASGTRHVWCTFSEDQVDLDFRNPEVLLTFLRIIRLYIEKGITWFRLDAVAFLWKEIGTRCINLPQTHQMIRLLRLLIEHREPAATLITETNIPNNENLTYFGNANEAHMIYNFSLPPLLINTLISGNCTHLKNWLMTMPAAQHGTAYFNFIASHDGIGLRPVEGLLTDWEVSNLIQTLQRFGARVSTRTGPDGQPKPYEINVSLFDALKGTVQHGPDPWQVARYLCAHAIMLGLEGIPAIYVHSLVATENDEDRVTHSGHLRSINRHIWQADDLEEKLVGETHHRGVFNALRRLIKLRCAQPAFHPNASQFNLQLGESLFGYWRQSVSGEQSIFAIYNVTDTPQRLNLAELNLLAADLWHDLIRGQDYEDQVAQITLAPYQALWLTDQVPVAEADAAAD</sequence>
<dbReference type="Gene3D" id="2.60.40.1180">
    <property type="entry name" value="Golgi alpha-mannosidase II"/>
    <property type="match status" value="1"/>
</dbReference>
<reference evidence="5" key="1">
    <citation type="journal article" date="2019" name="Int. J. Syst. Evol. Microbiol.">
        <title>The Global Catalogue of Microorganisms (GCM) 10K type strain sequencing project: providing services to taxonomists for standard genome sequencing and annotation.</title>
        <authorList>
            <consortium name="The Broad Institute Genomics Platform"/>
            <consortium name="The Broad Institute Genome Sequencing Center for Infectious Disease"/>
            <person name="Wu L."/>
            <person name="Ma J."/>
        </authorList>
    </citation>
    <scope>NUCLEOTIDE SEQUENCE [LARGE SCALE GENOMIC DNA]</scope>
    <source>
        <strain evidence="5">KCTC 42447</strain>
    </source>
</reference>